<gene>
    <name evidence="2" type="ORF">CJ263_11530</name>
</gene>
<dbReference type="OrthoDB" id="9788959at2"/>
<dbReference type="AlphaFoldDB" id="A0A223V5V1"/>
<comment type="similarity">
    <text evidence="1">Belongs to the universal stress protein A family.</text>
</comment>
<dbReference type="InterPro" id="IPR006016">
    <property type="entry name" value="UspA"/>
</dbReference>
<dbReference type="InterPro" id="IPR014729">
    <property type="entry name" value="Rossmann-like_a/b/a_fold"/>
</dbReference>
<evidence type="ECO:0000313" key="3">
    <source>
        <dbReference type="Proteomes" id="UP000215244"/>
    </source>
</evidence>
<dbReference type="PANTHER" id="PTHR46268:SF6">
    <property type="entry name" value="UNIVERSAL STRESS PROTEIN UP12"/>
    <property type="match status" value="1"/>
</dbReference>
<dbReference type="PANTHER" id="PTHR46268">
    <property type="entry name" value="STRESS RESPONSE PROTEIN NHAX"/>
    <property type="match status" value="1"/>
</dbReference>
<dbReference type="PRINTS" id="PR01438">
    <property type="entry name" value="UNVRSLSTRESS"/>
</dbReference>
<reference evidence="2 3" key="1">
    <citation type="submission" date="2017-08" db="EMBL/GenBank/DDBJ databases">
        <title>The complete genome sequence of Maribacter sp. B1, isolated from deep-sea sediment.</title>
        <authorList>
            <person name="Wu Y.-H."/>
            <person name="Cheng H."/>
            <person name="Xu X.-W."/>
        </authorList>
    </citation>
    <scope>NUCLEOTIDE SEQUENCE [LARGE SCALE GENOMIC DNA]</scope>
    <source>
        <strain evidence="2 3">B1</strain>
    </source>
</reference>
<evidence type="ECO:0000313" key="2">
    <source>
        <dbReference type="EMBL" id="ASV30795.1"/>
    </source>
</evidence>
<dbReference type="RefSeq" id="WP_094997413.1">
    <property type="nucleotide sequence ID" value="NZ_BMJL01000003.1"/>
</dbReference>
<accession>A0A223V5V1</accession>
<dbReference type="Proteomes" id="UP000215244">
    <property type="component" value="Chromosome"/>
</dbReference>
<dbReference type="Pfam" id="PF00582">
    <property type="entry name" value="Usp"/>
    <property type="match status" value="1"/>
</dbReference>
<dbReference type="InterPro" id="IPR006015">
    <property type="entry name" value="Universal_stress_UspA"/>
</dbReference>
<proteinExistence type="inferred from homology"/>
<dbReference type="KEGG" id="marb:CJ263_11530"/>
<evidence type="ECO:0000256" key="1">
    <source>
        <dbReference type="ARBA" id="ARBA00008791"/>
    </source>
</evidence>
<dbReference type="SUPFAM" id="SSF52402">
    <property type="entry name" value="Adenine nucleotide alpha hydrolases-like"/>
    <property type="match status" value="2"/>
</dbReference>
<keyword evidence="3" id="KW-1185">Reference proteome</keyword>
<dbReference type="Gene3D" id="3.40.50.620">
    <property type="entry name" value="HUPs"/>
    <property type="match status" value="2"/>
</dbReference>
<protein>
    <submittedName>
        <fullName evidence="2">Universal stress protein UspA</fullName>
    </submittedName>
</protein>
<dbReference type="CDD" id="cd00293">
    <property type="entry name" value="USP-like"/>
    <property type="match status" value="1"/>
</dbReference>
<name>A0A223V5V1_9FLAO</name>
<organism evidence="2 3">
    <name type="scientific">Maribacter cobaltidurans</name>
    <dbReference type="NCBI Taxonomy" id="1178778"/>
    <lineage>
        <taxon>Bacteria</taxon>
        <taxon>Pseudomonadati</taxon>
        <taxon>Bacteroidota</taxon>
        <taxon>Flavobacteriia</taxon>
        <taxon>Flavobacteriales</taxon>
        <taxon>Flavobacteriaceae</taxon>
        <taxon>Maribacter</taxon>
    </lineage>
</organism>
<dbReference type="EMBL" id="CP022957">
    <property type="protein sequence ID" value="ASV30795.1"/>
    <property type="molecule type" value="Genomic_DNA"/>
</dbReference>
<sequence>MKKIILPSDFSENAWNAIFTALKLYANTTCHFYILNAYEPGVLKPLGTKGHQRLDVIYDSLSKNSEKELSEILKYLEINHKNPKHSFETVAKENTLEEAIKKVSTEEDIDLIVIGTQGATGAKQVFLGSNTVKVLNSIKNIPILAVPDSFNFQELKNIIFSTDFMRNYDKYEFEPLLELARLWNSKIEIVHVSEEFKLNEKQQAQKDILEHRFSEFDYSFQDLPFKSSTANTIGQHVSNRKSDILGIIRHQHTFWEKVIGEPVVKKIAFHSTIPVLFLPEK</sequence>